<dbReference type="GO" id="GO:0006203">
    <property type="term" value="P:dGTP catabolic process"/>
    <property type="evidence" value="ECO:0007669"/>
    <property type="project" value="TreeGrafter"/>
</dbReference>
<feature type="compositionally biased region" description="Basic and acidic residues" evidence="3">
    <location>
        <begin position="14"/>
        <end position="30"/>
    </location>
</feature>
<dbReference type="NCBIfam" id="NF041026">
    <property type="entry name" value="antiphage_dGTPase"/>
    <property type="match status" value="1"/>
</dbReference>
<evidence type="ECO:0000256" key="2">
    <source>
        <dbReference type="HAMAP-Rule" id="MF_01212"/>
    </source>
</evidence>
<evidence type="ECO:0000256" key="1">
    <source>
        <dbReference type="ARBA" id="ARBA00022801"/>
    </source>
</evidence>
<evidence type="ECO:0000313" key="6">
    <source>
        <dbReference type="Proteomes" id="UP000625210"/>
    </source>
</evidence>
<feature type="region of interest" description="Disordered" evidence="3">
    <location>
        <begin position="1"/>
        <end position="30"/>
    </location>
</feature>
<dbReference type="Pfam" id="PF13286">
    <property type="entry name" value="HD_assoc"/>
    <property type="match status" value="1"/>
</dbReference>
<proteinExistence type="inferred from homology"/>
<comment type="similarity">
    <text evidence="2">Belongs to the dGTPase family. Type 2 subfamily.</text>
</comment>
<reference evidence="5" key="2">
    <citation type="submission" date="2020-09" db="EMBL/GenBank/DDBJ databases">
        <authorList>
            <person name="Sun Q."/>
            <person name="Zhou Y."/>
        </authorList>
    </citation>
    <scope>NUCLEOTIDE SEQUENCE</scope>
    <source>
        <strain evidence="5">CGMCC 1.15179</strain>
    </source>
</reference>
<sequence>MPSVSKNSLYTDVDQERRHQESPRSARDIRGPFERDYGRIIHSAAFRRLQSKTQVLGVEAGDFHRTRLTHSLEVAQIARSIAAQLNRTVWHGESGRRLDLSLIEAAALAHDLGHPPFGHQGERALNCCMRQYGGFEGNAHTFRLLTRLEGKRGEGLNLTRGLLLSVIKYPVRYDQAVKVLSSVQRDQPPKSSVFSCDREVFEWLLSPYSPKEQSFFQEQMPAPKGGRLTRHLTLECSIIELADDIAYATHDLEDAISLGWVEPAELAEQLVEWGHLPEELRNASALLRGLSLKETDAKHRLKNAIAYLISGFVTRVSVESQGEEGYSPRFRYRAVLEPEWLHFIERLKKLVKQRVIDSPPVQATGWKGERVVRLLFDAFRDEVKLLPESDRMIIQASPEDKERIICDYIAGMTDHFALKWAQRLYGNGPMVP</sequence>
<dbReference type="Proteomes" id="UP000625210">
    <property type="component" value="Unassembled WGS sequence"/>
</dbReference>
<name>A0A8J2YE14_9BACL</name>
<keyword evidence="1 2" id="KW-0378">Hydrolase</keyword>
<dbReference type="EMBL" id="BMHQ01000014">
    <property type="protein sequence ID" value="GGE27458.1"/>
    <property type="molecule type" value="Genomic_DNA"/>
</dbReference>
<accession>A0A8J2YE14</accession>
<dbReference type="NCBIfam" id="NF003701">
    <property type="entry name" value="PRK05318.1"/>
    <property type="match status" value="1"/>
</dbReference>
<reference evidence="5" key="1">
    <citation type="journal article" date="2014" name="Int. J. Syst. Evol. Microbiol.">
        <title>Complete genome sequence of Corynebacterium casei LMG S-19264T (=DSM 44701T), isolated from a smear-ripened cheese.</title>
        <authorList>
            <consortium name="US DOE Joint Genome Institute (JGI-PGF)"/>
            <person name="Walter F."/>
            <person name="Albersmeier A."/>
            <person name="Kalinowski J."/>
            <person name="Ruckert C."/>
        </authorList>
    </citation>
    <scope>NUCLEOTIDE SEQUENCE</scope>
    <source>
        <strain evidence="5">CGMCC 1.15179</strain>
    </source>
</reference>
<dbReference type="AlphaFoldDB" id="A0A8J2YE14"/>
<dbReference type="PROSITE" id="PS51831">
    <property type="entry name" value="HD"/>
    <property type="match status" value="1"/>
</dbReference>
<dbReference type="InterPro" id="IPR050135">
    <property type="entry name" value="dGTPase-like"/>
</dbReference>
<feature type="domain" description="HD" evidence="4">
    <location>
        <begin position="67"/>
        <end position="248"/>
    </location>
</feature>
<comment type="caution">
    <text evidence="5">The sequence shown here is derived from an EMBL/GenBank/DDBJ whole genome shotgun (WGS) entry which is preliminary data.</text>
</comment>
<dbReference type="Gene3D" id="1.10.3210.10">
    <property type="entry name" value="Hypothetical protein af1432"/>
    <property type="match status" value="1"/>
</dbReference>
<dbReference type="PANTHER" id="PTHR11373">
    <property type="entry name" value="DEOXYNUCLEOSIDE TRIPHOSPHATE TRIPHOSPHOHYDROLASE"/>
    <property type="match status" value="1"/>
</dbReference>
<dbReference type="InterPro" id="IPR003607">
    <property type="entry name" value="HD/PDEase_dom"/>
</dbReference>
<dbReference type="HAMAP" id="MF_01212">
    <property type="entry name" value="dGTPase_type2"/>
    <property type="match status" value="1"/>
</dbReference>
<dbReference type="InterPro" id="IPR026875">
    <property type="entry name" value="PHydrolase_assoc_dom"/>
</dbReference>
<evidence type="ECO:0000256" key="3">
    <source>
        <dbReference type="SAM" id="MobiDB-lite"/>
    </source>
</evidence>
<feature type="compositionally biased region" description="Polar residues" evidence="3">
    <location>
        <begin position="1"/>
        <end position="10"/>
    </location>
</feature>
<dbReference type="InterPro" id="IPR023023">
    <property type="entry name" value="dNTPase_2"/>
</dbReference>
<dbReference type="InterPro" id="IPR006674">
    <property type="entry name" value="HD_domain"/>
</dbReference>
<dbReference type="InterPro" id="IPR006261">
    <property type="entry name" value="dGTPase"/>
</dbReference>
<dbReference type="Pfam" id="PF01966">
    <property type="entry name" value="HD"/>
    <property type="match status" value="1"/>
</dbReference>
<dbReference type="SMART" id="SM00471">
    <property type="entry name" value="HDc"/>
    <property type="match status" value="1"/>
</dbReference>
<dbReference type="SUPFAM" id="SSF109604">
    <property type="entry name" value="HD-domain/PDEase-like"/>
    <property type="match status" value="1"/>
</dbReference>
<dbReference type="RefSeq" id="WP_188648907.1">
    <property type="nucleotide sequence ID" value="NZ_BMHQ01000014.1"/>
</dbReference>
<keyword evidence="6" id="KW-1185">Reference proteome</keyword>
<dbReference type="GO" id="GO:0008832">
    <property type="term" value="F:dGTPase activity"/>
    <property type="evidence" value="ECO:0007669"/>
    <property type="project" value="TreeGrafter"/>
</dbReference>
<dbReference type="PANTHER" id="PTHR11373:SF32">
    <property type="entry name" value="DEOXYGUANOSINETRIPHOSPHATE TRIPHOSPHOHYDROLASE"/>
    <property type="match status" value="1"/>
</dbReference>
<organism evidence="5 6">
    <name type="scientific">Marinithermofilum abyssi</name>
    <dbReference type="NCBI Taxonomy" id="1571185"/>
    <lineage>
        <taxon>Bacteria</taxon>
        <taxon>Bacillati</taxon>
        <taxon>Bacillota</taxon>
        <taxon>Bacilli</taxon>
        <taxon>Bacillales</taxon>
        <taxon>Thermoactinomycetaceae</taxon>
        <taxon>Marinithermofilum</taxon>
    </lineage>
</organism>
<evidence type="ECO:0000259" key="4">
    <source>
        <dbReference type="PROSITE" id="PS51831"/>
    </source>
</evidence>
<dbReference type="NCBIfam" id="TIGR01353">
    <property type="entry name" value="dGTP_triPase"/>
    <property type="match status" value="1"/>
</dbReference>
<evidence type="ECO:0000313" key="5">
    <source>
        <dbReference type="EMBL" id="GGE27458.1"/>
    </source>
</evidence>
<protein>
    <recommendedName>
        <fullName evidence="2">Deoxyguanosinetriphosphate triphosphohydrolase-like protein</fullName>
    </recommendedName>
</protein>
<dbReference type="CDD" id="cd00077">
    <property type="entry name" value="HDc"/>
    <property type="match status" value="1"/>
</dbReference>
<gene>
    <name evidence="5" type="ORF">GCM10011571_32110</name>
</gene>